<evidence type="ECO:0000313" key="6">
    <source>
        <dbReference type="Proteomes" id="UP000635565"/>
    </source>
</evidence>
<sequence>MQQIASPVIGLLTDFGTHDNFVGVMKGVMAGIAPTATFIDLTHDIPPQDVLAGAWALGTGYRYFPAGSVFVCVVDPGVGSERAPVALHAGDWYFVGPDNGLFHFVLADQPVHAAVKLTNPSYHLPTVSATFQGRDLFAPVGAHIAAGCQLHELGEALPADTLRRLDLPQPVQKSDRIEAEIAYVDHFGNLVTSIALARLPDFFDWPLVRLLLPRKQLIITERRRFFADQGNDAEPFLYVDSSGYIGIAMRNASAARSLDIGRGEAVTLTWRHA</sequence>
<feature type="domain" description="S-adenosyl-l-methionine hydroxide adenosyltransferase C-terminal" evidence="4">
    <location>
        <begin position="179"/>
        <end position="266"/>
    </location>
</feature>
<dbReference type="InterPro" id="IPR023227">
    <property type="entry name" value="SAM_OH_AdoTrfase_C_sf"/>
</dbReference>
<dbReference type="PIRSF" id="PIRSF006779">
    <property type="entry name" value="UCP006779"/>
    <property type="match status" value="1"/>
</dbReference>
<dbReference type="InterPro" id="IPR046469">
    <property type="entry name" value="SAM_HAT_N"/>
</dbReference>
<dbReference type="EMBL" id="BNJJ01000019">
    <property type="protein sequence ID" value="GHO87789.1"/>
    <property type="molecule type" value="Genomic_DNA"/>
</dbReference>
<comment type="caution">
    <text evidence="5">The sequence shown here is derived from an EMBL/GenBank/DDBJ whole genome shotgun (WGS) entry which is preliminary data.</text>
</comment>
<dbReference type="PANTHER" id="PTHR35092">
    <property type="entry name" value="CHLORINASE MJ1651"/>
    <property type="match status" value="1"/>
</dbReference>
<dbReference type="Gene3D" id="2.40.30.90">
    <property type="entry name" value="Bacterial fluorinating enzyme like"/>
    <property type="match status" value="1"/>
</dbReference>
<organism evidence="5 6">
    <name type="scientific">Dictyobacter formicarum</name>
    <dbReference type="NCBI Taxonomy" id="2778368"/>
    <lineage>
        <taxon>Bacteria</taxon>
        <taxon>Bacillati</taxon>
        <taxon>Chloroflexota</taxon>
        <taxon>Ktedonobacteria</taxon>
        <taxon>Ktedonobacterales</taxon>
        <taxon>Dictyobacteraceae</taxon>
        <taxon>Dictyobacter</taxon>
    </lineage>
</organism>
<dbReference type="SUPFAM" id="SSF101852">
    <property type="entry name" value="Bacterial fluorinating enzyme, C-terminal domain"/>
    <property type="match status" value="1"/>
</dbReference>
<dbReference type="PANTHER" id="PTHR35092:SF1">
    <property type="entry name" value="CHLORINASE MJ1651"/>
    <property type="match status" value="1"/>
</dbReference>
<evidence type="ECO:0000259" key="4">
    <source>
        <dbReference type="Pfam" id="PF20257"/>
    </source>
</evidence>
<evidence type="ECO:0008006" key="7">
    <source>
        <dbReference type="Google" id="ProtNLM"/>
    </source>
</evidence>
<evidence type="ECO:0000259" key="3">
    <source>
        <dbReference type="Pfam" id="PF01887"/>
    </source>
</evidence>
<feature type="domain" description="S-adenosyl-l-methionine hydroxide adenosyltransferase N-terminal" evidence="3">
    <location>
        <begin position="9"/>
        <end position="154"/>
    </location>
</feature>
<comment type="similarity">
    <text evidence="2">Belongs to the SAM hydrolase / SAM-dependent halogenase family.</text>
</comment>
<gene>
    <name evidence="5" type="ORF">KSZ_57950</name>
</gene>
<dbReference type="Proteomes" id="UP000635565">
    <property type="component" value="Unassembled WGS sequence"/>
</dbReference>
<evidence type="ECO:0000256" key="2">
    <source>
        <dbReference type="ARBA" id="ARBA00024035"/>
    </source>
</evidence>
<protein>
    <recommendedName>
        <fullName evidence="7">SAM-dependent chlorinase/fluorinase</fullName>
    </recommendedName>
</protein>
<dbReference type="InterPro" id="IPR046470">
    <property type="entry name" value="SAM_HAT_C"/>
</dbReference>
<keyword evidence="1" id="KW-0949">S-adenosyl-L-methionine</keyword>
<accession>A0ABQ3VQ28</accession>
<keyword evidence="6" id="KW-1185">Reference proteome</keyword>
<dbReference type="Gene3D" id="3.40.50.10790">
    <property type="entry name" value="S-adenosyl-l-methionine hydroxide adenosyltransferase, N-terminal"/>
    <property type="match status" value="1"/>
</dbReference>
<dbReference type="Pfam" id="PF20257">
    <property type="entry name" value="SAM_HAT_C"/>
    <property type="match status" value="1"/>
</dbReference>
<dbReference type="InterPro" id="IPR023228">
    <property type="entry name" value="SAM_OH_AdoTrfase_N_sf"/>
</dbReference>
<reference evidence="5 6" key="1">
    <citation type="journal article" date="2021" name="Int. J. Syst. Evol. Microbiol.">
        <title>Reticulibacter mediterranei gen. nov., sp. nov., within the new family Reticulibacteraceae fam. nov., and Ktedonospora formicarum gen. nov., sp. nov., Ktedonobacter robiniae sp. nov., Dictyobacter formicarum sp. nov. and Dictyobacter arantiisoli sp. nov., belonging to the class Ktedonobacteria.</title>
        <authorList>
            <person name="Yabe S."/>
            <person name="Zheng Y."/>
            <person name="Wang C.M."/>
            <person name="Sakai Y."/>
            <person name="Abe K."/>
            <person name="Yokota A."/>
            <person name="Donadio S."/>
            <person name="Cavaletti L."/>
            <person name="Monciardini P."/>
        </authorList>
    </citation>
    <scope>NUCLEOTIDE SEQUENCE [LARGE SCALE GENOMIC DNA]</scope>
    <source>
        <strain evidence="5 6">SOSP1-9</strain>
    </source>
</reference>
<evidence type="ECO:0000313" key="5">
    <source>
        <dbReference type="EMBL" id="GHO87789.1"/>
    </source>
</evidence>
<dbReference type="InterPro" id="IPR002747">
    <property type="entry name" value="SAM_OH_AdoTrfase"/>
</dbReference>
<dbReference type="Pfam" id="PF01887">
    <property type="entry name" value="SAM_HAT_N"/>
    <property type="match status" value="1"/>
</dbReference>
<dbReference type="SUPFAM" id="SSF102522">
    <property type="entry name" value="Bacterial fluorinating enzyme, N-terminal domain"/>
    <property type="match status" value="1"/>
</dbReference>
<proteinExistence type="inferred from homology"/>
<dbReference type="RefSeq" id="WP_201365320.1">
    <property type="nucleotide sequence ID" value="NZ_BNJJ01000019.1"/>
</dbReference>
<evidence type="ECO:0000256" key="1">
    <source>
        <dbReference type="ARBA" id="ARBA00022691"/>
    </source>
</evidence>
<name>A0ABQ3VQ28_9CHLR</name>